<sequence>MNYGLIYAFIFWITIWQTVSATKYTDKEIVFDGSSTGTENPVFTDATVLSLVNSKVTIKNYAKVALPAGFFLQNHSTLTIIPIPGIDIPFSLDVNGDAQFNTGSKFIFDGSKTSYSSSIQAINSFHFSFDLGAGGLIVLQDDSFTATLPTYGSYTLGSKRPSIKIGSTITDTLKYSPVLIYGSLTIDQTDRTHLYQIDFGPNKPVVAPGNAPALSVINTKIYGITNLYANIFQNTIGGSLSTSGLHAYVPQNAFTLNLLYQPTFTNPNEEPYDILFTADQTALITIKNMIQYPSDIYQLQGPFPAIRVLSNGAGVLSSSFSDPNQLLNLAIGSANVRFRLPKPERKFDLLAIGSNRDLSPNYEIPSYSNVLTIALIGDLVIRPPFTTTHTDPKTTEILLISDYSSSDAANHQWVIGHSTITLYNQPQGDTKIIDLGNGVTEYQVLSYEPSQIQNPANPLKPYATVTRTVLYSPPPVTTVSIDQNHEHIEEVVSYFITTDSNSKIITDSKVISITTKYDPAPDPETNIIDLGNEVTEYVVISYWTTINDQGKVFTTSKVQTYSPPPVTITATTAADYVETDWISFFITTND</sequence>
<comment type="caution">
    <text evidence="2">The sequence shown here is derived from an EMBL/GenBank/DDBJ whole genome shotgun (WGS) entry which is preliminary data.</text>
</comment>
<evidence type="ECO:0000313" key="2">
    <source>
        <dbReference type="EMBL" id="KTB14157.1"/>
    </source>
</evidence>
<accession>A0A0W0DRF2</accession>
<dbReference type="VEuPathDB" id="FungiDB:GWK60_C00077"/>
<dbReference type="Proteomes" id="UP000054886">
    <property type="component" value="Unassembled WGS sequence"/>
</dbReference>
<feature type="signal peptide" evidence="1">
    <location>
        <begin position="1"/>
        <end position="21"/>
    </location>
</feature>
<feature type="non-terminal residue" evidence="2">
    <location>
        <position position="590"/>
    </location>
</feature>
<gene>
    <name evidence="2" type="ORF">AO440_005646</name>
</gene>
<dbReference type="VEuPathDB" id="FungiDB:CAGL0C00253g"/>
<dbReference type="AlphaFoldDB" id="A0A0W0DRF2"/>
<protein>
    <submittedName>
        <fullName evidence="2">Uncharacterized protein</fullName>
    </submittedName>
</protein>
<evidence type="ECO:0000313" key="3">
    <source>
        <dbReference type="Proteomes" id="UP000054886"/>
    </source>
</evidence>
<feature type="chain" id="PRO_5006900835" evidence="1">
    <location>
        <begin position="22"/>
        <end position="590"/>
    </location>
</feature>
<dbReference type="EMBL" id="LLZZ01000002">
    <property type="protein sequence ID" value="KTB14157.1"/>
    <property type="molecule type" value="Genomic_DNA"/>
</dbReference>
<proteinExistence type="predicted"/>
<organism evidence="2 3">
    <name type="scientific">Candida glabrata</name>
    <name type="common">Yeast</name>
    <name type="synonym">Torulopsis glabrata</name>
    <dbReference type="NCBI Taxonomy" id="5478"/>
    <lineage>
        <taxon>Eukaryota</taxon>
        <taxon>Fungi</taxon>
        <taxon>Dikarya</taxon>
        <taxon>Ascomycota</taxon>
        <taxon>Saccharomycotina</taxon>
        <taxon>Saccharomycetes</taxon>
        <taxon>Saccharomycetales</taxon>
        <taxon>Saccharomycetaceae</taxon>
        <taxon>Nakaseomyces</taxon>
    </lineage>
</organism>
<evidence type="ECO:0000256" key="1">
    <source>
        <dbReference type="SAM" id="SignalP"/>
    </source>
</evidence>
<reference evidence="2 3" key="1">
    <citation type="submission" date="2015-10" db="EMBL/GenBank/DDBJ databases">
        <title>Draft genomes sequences of Candida glabrata isolates 1A, 1B, 2A, 2B, 3A and 3B.</title>
        <authorList>
            <person name="Haavelsrud O.E."/>
            <person name="Gaustad P."/>
        </authorList>
    </citation>
    <scope>NUCLEOTIDE SEQUENCE [LARGE SCALE GENOMIC DNA]</scope>
    <source>
        <strain evidence="2">910700640</strain>
    </source>
</reference>
<name>A0A0W0DRF2_CANGB</name>
<dbReference type="VEuPathDB" id="FungiDB:GVI51_C00077"/>
<dbReference type="VEuPathDB" id="FungiDB:B1J91_C00253g"/>
<keyword evidence="1" id="KW-0732">Signal</keyword>